<reference evidence="4 5" key="1">
    <citation type="submission" date="2016-07" db="EMBL/GenBank/DDBJ databases">
        <title>Pervasive Adenine N6-methylation of Active Genes in Fungi.</title>
        <authorList>
            <consortium name="DOE Joint Genome Institute"/>
            <person name="Mondo S.J."/>
            <person name="Dannebaum R.O."/>
            <person name="Kuo R.C."/>
            <person name="Labutti K."/>
            <person name="Haridas S."/>
            <person name="Kuo A."/>
            <person name="Salamov A."/>
            <person name="Ahrendt S.R."/>
            <person name="Lipzen A."/>
            <person name="Sullivan W."/>
            <person name="Andreopoulos W.B."/>
            <person name="Clum A."/>
            <person name="Lindquist E."/>
            <person name="Daum C."/>
            <person name="Ramamoorthy G.K."/>
            <person name="Gryganskyi A."/>
            <person name="Culley D."/>
            <person name="Magnuson J.K."/>
            <person name="James T.Y."/>
            <person name="O'Malley M.A."/>
            <person name="Stajich J.E."/>
            <person name="Spatafora J.W."/>
            <person name="Visel A."/>
            <person name="Grigoriev I.V."/>
        </authorList>
    </citation>
    <scope>NUCLEOTIDE SEQUENCE [LARGE SCALE GENOMIC DNA]</scope>
    <source>
        <strain evidence="4 5">PL171</strain>
    </source>
</reference>
<dbReference type="Proteomes" id="UP000193411">
    <property type="component" value="Unassembled WGS sequence"/>
</dbReference>
<feature type="region of interest" description="Disordered" evidence="1">
    <location>
        <begin position="561"/>
        <end position="600"/>
    </location>
</feature>
<evidence type="ECO:0000256" key="1">
    <source>
        <dbReference type="SAM" id="MobiDB-lite"/>
    </source>
</evidence>
<keyword evidence="2" id="KW-0812">Transmembrane</keyword>
<feature type="chain" id="PRO_5012553595" evidence="3">
    <location>
        <begin position="38"/>
        <end position="705"/>
    </location>
</feature>
<feature type="compositionally biased region" description="Low complexity" evidence="1">
    <location>
        <begin position="386"/>
        <end position="398"/>
    </location>
</feature>
<keyword evidence="2" id="KW-0472">Membrane</keyword>
<evidence type="ECO:0000256" key="3">
    <source>
        <dbReference type="SAM" id="SignalP"/>
    </source>
</evidence>
<evidence type="ECO:0000313" key="5">
    <source>
        <dbReference type="Proteomes" id="UP000193411"/>
    </source>
</evidence>
<feature type="signal peptide" evidence="3">
    <location>
        <begin position="1"/>
        <end position="37"/>
    </location>
</feature>
<feature type="region of interest" description="Disordered" evidence="1">
    <location>
        <begin position="166"/>
        <end position="185"/>
    </location>
</feature>
<keyword evidence="2" id="KW-1133">Transmembrane helix</keyword>
<name>A0A1Y2I162_9FUNG</name>
<feature type="compositionally biased region" description="Low complexity" evidence="1">
    <location>
        <begin position="448"/>
        <end position="521"/>
    </location>
</feature>
<feature type="compositionally biased region" description="Polar residues" evidence="1">
    <location>
        <begin position="437"/>
        <end position="447"/>
    </location>
</feature>
<accession>A0A1Y2I162</accession>
<comment type="caution">
    <text evidence="4">The sequence shown here is derived from an EMBL/GenBank/DDBJ whole genome shotgun (WGS) entry which is preliminary data.</text>
</comment>
<feature type="compositionally biased region" description="Low complexity" evidence="1">
    <location>
        <begin position="243"/>
        <end position="256"/>
    </location>
</feature>
<evidence type="ECO:0000313" key="4">
    <source>
        <dbReference type="EMBL" id="ORZ40597.1"/>
    </source>
</evidence>
<keyword evidence="5" id="KW-1185">Reference proteome</keyword>
<sequence>MLPHRPRPPARPAKALWLAHALLALLLACTLPRLVMADCCLAVSATADPNAPQSYVLRAQGKSSSFFINNKVFEIKALFPNNYATRGAPTALFPLSSANCTQSVAPPDNNPNLFTCFYSSTNPTNPTSFGLQWVLVVPPPGPGQQVKPPDFVSLSVNGDDVCTRANEIDACPEPPAPGSSNATNGGGSSLTMSTIISLGPFGQLPFWLLLVVCAVILLMFAGFFYTCWRNHRGNPEERRRRASMAMASRSPSASAPTLPKDDGSNPQDANWWRRHAATQKRTDSGATLPAATSHSDPTPAPPAPTADAAIPLAHSRSRSSNHTPNPMPAASASNPKPTLITIPDDHSSDSDKPILVAHMSKPRHGHPPHHLMNDPVPPALEPPTLVSATSPPTSATAAHMHKNKSPHLNPVLTSKGELEIPTTMGRRRSYRRGAAANTNMSESTPPNLATRASPATRAAPAPPATLLAPAAAPPTSLSRSPSNSHAPPRRAPPTSAAAVAAALTHRAGAAGAGAGHEVSSATTGSDEYEDPSNLAAMGIRPNSPEKNDRIRNWAGAIAAVKEEDPADGGAGNAAARDVVSESEEEPIGLTLGRAGSGSASFNRQRVIAQQRRHEGAHESESDEEAPLALSMARPRAPAGQPHMHPHRVDEAEDSDEEVPLAATVARGNSGKQQHIRPRAPLQIQGQGHQTKARDGGVDDVIDSYL</sequence>
<protein>
    <submittedName>
        <fullName evidence="4">Uncharacterized protein</fullName>
    </submittedName>
</protein>
<proteinExistence type="predicted"/>
<evidence type="ECO:0000256" key="2">
    <source>
        <dbReference type="SAM" id="Phobius"/>
    </source>
</evidence>
<keyword evidence="3" id="KW-0732">Signal</keyword>
<gene>
    <name evidence="4" type="ORF">BCR44DRAFT_1425357</name>
</gene>
<feature type="region of interest" description="Disordered" evidence="1">
    <location>
        <begin position="239"/>
        <end position="352"/>
    </location>
</feature>
<organism evidence="4 5">
    <name type="scientific">Catenaria anguillulae PL171</name>
    <dbReference type="NCBI Taxonomy" id="765915"/>
    <lineage>
        <taxon>Eukaryota</taxon>
        <taxon>Fungi</taxon>
        <taxon>Fungi incertae sedis</taxon>
        <taxon>Blastocladiomycota</taxon>
        <taxon>Blastocladiomycetes</taxon>
        <taxon>Blastocladiales</taxon>
        <taxon>Catenariaceae</taxon>
        <taxon>Catenaria</taxon>
    </lineage>
</organism>
<dbReference type="PROSITE" id="PS51257">
    <property type="entry name" value="PROKAR_LIPOPROTEIN"/>
    <property type="match status" value="1"/>
</dbReference>
<feature type="region of interest" description="Disordered" evidence="1">
    <location>
        <begin position="386"/>
        <end position="548"/>
    </location>
</feature>
<feature type="transmembrane region" description="Helical" evidence="2">
    <location>
        <begin position="206"/>
        <end position="228"/>
    </location>
</feature>
<feature type="region of interest" description="Disordered" evidence="1">
    <location>
        <begin position="634"/>
        <end position="705"/>
    </location>
</feature>
<feature type="region of interest" description="Disordered" evidence="1">
    <location>
        <begin position="609"/>
        <end position="628"/>
    </location>
</feature>
<feature type="compositionally biased region" description="Low complexity" evidence="1">
    <location>
        <begin position="328"/>
        <end position="337"/>
    </location>
</feature>
<dbReference type="OrthoDB" id="5584351at2759"/>
<feature type="non-terminal residue" evidence="4">
    <location>
        <position position="705"/>
    </location>
</feature>
<dbReference type="EMBL" id="MCFL01000003">
    <property type="protein sequence ID" value="ORZ40597.1"/>
    <property type="molecule type" value="Genomic_DNA"/>
</dbReference>
<feature type="compositionally biased region" description="Basic and acidic residues" evidence="1">
    <location>
        <begin position="343"/>
        <end position="352"/>
    </location>
</feature>
<dbReference type="AlphaFoldDB" id="A0A1Y2I162"/>